<name>A0A438M930_9ACTN</name>
<dbReference type="AlphaFoldDB" id="A0A438M930"/>
<dbReference type="CDD" id="cd07247">
    <property type="entry name" value="SgaA_N_like"/>
    <property type="match status" value="2"/>
</dbReference>
<dbReference type="Pfam" id="PF00903">
    <property type="entry name" value="Glyoxalase"/>
    <property type="match status" value="2"/>
</dbReference>
<proteinExistence type="predicted"/>
<dbReference type="Gene3D" id="3.10.180.10">
    <property type="entry name" value="2,3-Dihydroxybiphenyl 1,2-Dioxygenase, domain 1"/>
    <property type="match status" value="2"/>
</dbReference>
<keyword evidence="3" id="KW-1185">Reference proteome</keyword>
<dbReference type="InterPro" id="IPR037523">
    <property type="entry name" value="VOC_core"/>
</dbReference>
<reference evidence="2 3" key="1">
    <citation type="submission" date="2019-01" db="EMBL/GenBank/DDBJ databases">
        <title>Sequencing the genomes of 1000 actinobacteria strains.</title>
        <authorList>
            <person name="Klenk H.-P."/>
        </authorList>
    </citation>
    <scope>NUCLEOTIDE SEQUENCE [LARGE SCALE GENOMIC DNA]</scope>
    <source>
        <strain evidence="2 3">DSM 43925</strain>
    </source>
</reference>
<dbReference type="InterPro" id="IPR052164">
    <property type="entry name" value="Anthracycline_SecMetBiosynth"/>
</dbReference>
<accession>A0A438M930</accession>
<dbReference type="OrthoDB" id="9793039at2"/>
<dbReference type="RefSeq" id="WP_127934333.1">
    <property type="nucleotide sequence ID" value="NZ_SAUN01000001.1"/>
</dbReference>
<dbReference type="EMBL" id="SAUN01000001">
    <property type="protein sequence ID" value="RVX42224.1"/>
    <property type="molecule type" value="Genomic_DNA"/>
</dbReference>
<evidence type="ECO:0000313" key="2">
    <source>
        <dbReference type="EMBL" id="RVX42224.1"/>
    </source>
</evidence>
<dbReference type="PROSITE" id="PS51819">
    <property type="entry name" value="VOC"/>
    <property type="match status" value="2"/>
</dbReference>
<feature type="domain" description="VOC" evidence="1">
    <location>
        <begin position="11"/>
        <end position="125"/>
    </location>
</feature>
<dbReference type="SUPFAM" id="SSF54593">
    <property type="entry name" value="Glyoxalase/Bleomycin resistance protein/Dihydroxybiphenyl dioxygenase"/>
    <property type="match status" value="2"/>
</dbReference>
<feature type="domain" description="VOC" evidence="1">
    <location>
        <begin position="139"/>
        <end position="254"/>
    </location>
</feature>
<dbReference type="PANTHER" id="PTHR33993">
    <property type="entry name" value="GLYOXALASE-RELATED"/>
    <property type="match status" value="1"/>
</dbReference>
<dbReference type="InterPro" id="IPR029068">
    <property type="entry name" value="Glyas_Bleomycin-R_OHBP_Dase"/>
</dbReference>
<dbReference type="InterPro" id="IPR004360">
    <property type="entry name" value="Glyas_Fos-R_dOase_dom"/>
</dbReference>
<protein>
    <recommendedName>
        <fullName evidence="1">VOC domain-containing protein</fullName>
    </recommendedName>
</protein>
<evidence type="ECO:0000259" key="1">
    <source>
        <dbReference type="PROSITE" id="PS51819"/>
    </source>
</evidence>
<gene>
    <name evidence="2" type="ORF">EDD27_4845</name>
</gene>
<dbReference type="Proteomes" id="UP000284824">
    <property type="component" value="Unassembled WGS sequence"/>
</dbReference>
<organism evidence="2 3">
    <name type="scientific">Nonomuraea polychroma</name>
    <dbReference type="NCBI Taxonomy" id="46176"/>
    <lineage>
        <taxon>Bacteria</taxon>
        <taxon>Bacillati</taxon>
        <taxon>Actinomycetota</taxon>
        <taxon>Actinomycetes</taxon>
        <taxon>Streptosporangiales</taxon>
        <taxon>Streptosporangiaceae</taxon>
        <taxon>Nonomuraea</taxon>
    </lineage>
</organism>
<evidence type="ECO:0000313" key="3">
    <source>
        <dbReference type="Proteomes" id="UP000284824"/>
    </source>
</evidence>
<sequence length="258" mass="27877">MAQRSGYDPGVPCWVDLSSTDVGGSARFYSEIFGWQAEMVDDPAAGGYGMFTYEGKKVAGVGPVMGEGMPSSWNTYMATDDITALAERIKNAGGTVVMEPMQVFEEGSMTVFRAPDGSHAAAWQAANHHGAELVNEPVSFCWNELITRDPAAAERFYSEVFGWRPELLEMGGVKYTEWHAGEPAIAGMMEMASDYPPDTPSFWMTYFAVDDLGATTAAAERLGAQVLVRAMDAPPGPFSMLIDPQGAVFSAIQLNEPE</sequence>
<comment type="caution">
    <text evidence="2">The sequence shown here is derived from an EMBL/GenBank/DDBJ whole genome shotgun (WGS) entry which is preliminary data.</text>
</comment>
<dbReference type="PANTHER" id="PTHR33993:SF14">
    <property type="entry name" value="GB|AAF24581.1"/>
    <property type="match status" value="1"/>
</dbReference>